<dbReference type="EMBL" id="ADMB01000047">
    <property type="protein sequence ID" value="EHR37672.1"/>
    <property type="molecule type" value="Genomic_DNA"/>
</dbReference>
<dbReference type="Proteomes" id="UP000005963">
    <property type="component" value="Unassembled WGS sequence"/>
</dbReference>
<organism evidence="4 5">
    <name type="scientific">Megamonas funiformis YIT 11815</name>
    <dbReference type="NCBI Taxonomy" id="742816"/>
    <lineage>
        <taxon>Bacteria</taxon>
        <taxon>Bacillati</taxon>
        <taxon>Bacillota</taxon>
        <taxon>Negativicutes</taxon>
        <taxon>Selenomonadales</taxon>
        <taxon>Selenomonadaceae</taxon>
        <taxon>Megamonas</taxon>
    </lineage>
</organism>
<dbReference type="InterPro" id="IPR034829">
    <property type="entry name" value="DnaD-like_sf"/>
</dbReference>
<accession>A0ABN0EJ74</accession>
<dbReference type="Pfam" id="PF07261">
    <property type="entry name" value="DnaB_2"/>
    <property type="match status" value="1"/>
</dbReference>
<evidence type="ECO:0000313" key="4">
    <source>
        <dbReference type="EMBL" id="EHR37672.1"/>
    </source>
</evidence>
<feature type="region of interest" description="Disordered" evidence="2">
    <location>
        <begin position="232"/>
        <end position="265"/>
    </location>
</feature>
<sequence>MGRVNDDSYIQIQGWMMTRLDLKPLELIVFAIIHNFTINNQKYTGSYSYLIESLKISKPTAIKVLSDLVKKNYILEKKGNFTTPNKYTTNIKYIKKLTTPSKETLPPVVKEIDYPSKETLPNNTINNTKYNTTNNIAAAKEKLQRFLDDDFKEIVDLFSNNIHPINGEVEGNKLADYFDSYGKNWVLEAIKEAALCHGRSVNYIGKILMRWEKEGFKNDTSNEKKAATMVRQGKTVGRKRVYSTNKTETTEEARRKFANEKSGWD</sequence>
<dbReference type="InterPro" id="IPR006343">
    <property type="entry name" value="DnaB/C_C"/>
</dbReference>
<name>A0ABN0EJ74_9FIRM</name>
<evidence type="ECO:0000256" key="2">
    <source>
        <dbReference type="SAM" id="MobiDB-lite"/>
    </source>
</evidence>
<comment type="caution">
    <text evidence="4">The sequence shown here is derived from an EMBL/GenBank/DDBJ whole genome shotgun (WGS) entry which is preliminary data.</text>
</comment>
<comment type="similarity">
    <text evidence="1">Belongs to the DnaB/DnaD family.</text>
</comment>
<dbReference type="RefSeq" id="WP_008538255.1">
    <property type="nucleotide sequence ID" value="NZ_JH601090.1"/>
</dbReference>
<reference evidence="4 5" key="1">
    <citation type="submission" date="2012-01" db="EMBL/GenBank/DDBJ databases">
        <title>The Genome Sequence of Megamonas funiformis YIT 11815.</title>
        <authorList>
            <consortium name="The Broad Institute Genome Sequencing Platform"/>
            <person name="Earl A."/>
            <person name="Ward D."/>
            <person name="Feldgarden M."/>
            <person name="Gevers D."/>
            <person name="Morotomi M."/>
            <person name="Young S.K."/>
            <person name="Zeng Q."/>
            <person name="Gargeya S."/>
            <person name="Fitzgerald M."/>
            <person name="Haas B."/>
            <person name="Abouelleil A."/>
            <person name="Alvarado L."/>
            <person name="Arachchi H.M."/>
            <person name="Berlin A."/>
            <person name="Chapman S.B."/>
            <person name="Gearin G."/>
            <person name="Goldberg J."/>
            <person name="Griggs A."/>
            <person name="Gujja S."/>
            <person name="Hansen M."/>
            <person name="Heiman D."/>
            <person name="Howarth C."/>
            <person name="Larimer J."/>
            <person name="Lui A."/>
            <person name="MacDonald P.J.P."/>
            <person name="McCowen C."/>
            <person name="Montmayeur A."/>
            <person name="Murphy C."/>
            <person name="Neiman D."/>
            <person name="Pearson M."/>
            <person name="Priest M."/>
            <person name="Roberts A."/>
            <person name="Saif S."/>
            <person name="Shea T."/>
            <person name="Sisk P."/>
            <person name="Stolte C."/>
            <person name="Sykes S."/>
            <person name="Wortman J."/>
            <person name="Nusbaum C."/>
            <person name="Birren B."/>
        </authorList>
    </citation>
    <scope>NUCLEOTIDE SEQUENCE [LARGE SCALE GENOMIC DNA]</scope>
    <source>
        <strain evidence="4 5">YIT 11815</strain>
    </source>
</reference>
<evidence type="ECO:0000256" key="1">
    <source>
        <dbReference type="ARBA" id="ARBA00093462"/>
    </source>
</evidence>
<gene>
    <name evidence="4" type="ORF">HMPREF9454_00976</name>
</gene>
<evidence type="ECO:0000313" key="5">
    <source>
        <dbReference type="Proteomes" id="UP000005963"/>
    </source>
</evidence>
<dbReference type="SUPFAM" id="SSF158499">
    <property type="entry name" value="DnaD domain-like"/>
    <property type="match status" value="1"/>
</dbReference>
<evidence type="ECO:0000259" key="3">
    <source>
        <dbReference type="Pfam" id="PF07261"/>
    </source>
</evidence>
<keyword evidence="5" id="KW-1185">Reference proteome</keyword>
<proteinExistence type="inferred from homology"/>
<feature type="compositionally biased region" description="Basic and acidic residues" evidence="2">
    <location>
        <begin position="248"/>
        <end position="265"/>
    </location>
</feature>
<dbReference type="Gene3D" id="1.10.10.630">
    <property type="entry name" value="DnaD domain-like"/>
    <property type="match status" value="1"/>
</dbReference>
<feature type="domain" description="DnaB/C C-terminal" evidence="3">
    <location>
        <begin position="158"/>
        <end position="218"/>
    </location>
</feature>
<protein>
    <submittedName>
        <fullName evidence="4">DnaD and phage-associated domain-containing protein</fullName>
    </submittedName>
</protein>